<proteinExistence type="predicted"/>
<evidence type="ECO:0000313" key="2">
    <source>
        <dbReference type="Proteomes" id="UP001162164"/>
    </source>
</evidence>
<dbReference type="EMBL" id="JAPWTJ010000526">
    <property type="protein sequence ID" value="KAJ8977601.1"/>
    <property type="molecule type" value="Genomic_DNA"/>
</dbReference>
<evidence type="ECO:0000313" key="1">
    <source>
        <dbReference type="EMBL" id="KAJ8977601.1"/>
    </source>
</evidence>
<name>A0ABQ9JHD3_9CUCU</name>
<reference evidence="1" key="1">
    <citation type="journal article" date="2023" name="Insect Mol. Biol.">
        <title>Genome sequencing provides insights into the evolution of gene families encoding plant cell wall-degrading enzymes in longhorned beetles.</title>
        <authorList>
            <person name="Shin N.R."/>
            <person name="Okamura Y."/>
            <person name="Kirsch R."/>
            <person name="Pauchet Y."/>
        </authorList>
    </citation>
    <scope>NUCLEOTIDE SEQUENCE</scope>
    <source>
        <strain evidence="1">MMC_N1</strain>
    </source>
</reference>
<protein>
    <submittedName>
        <fullName evidence="1">Uncharacterized protein</fullName>
    </submittedName>
</protein>
<sequence length="121" mass="13016">MKVDNEVTWIFGKQKLGGDTSSVTYAAFFYAILDKSTIRCQAATDFSFSALPAEVVLRQRSPALRKARWAGRESGAAPRRNGLPAAAAVDASRRFADAHSLFVSDGQLCTGDVVEKCALGM</sequence>
<comment type="caution">
    <text evidence="1">The sequence shown here is derived from an EMBL/GenBank/DDBJ whole genome shotgun (WGS) entry which is preliminary data.</text>
</comment>
<accession>A0ABQ9JHD3</accession>
<keyword evidence="2" id="KW-1185">Reference proteome</keyword>
<gene>
    <name evidence="1" type="ORF">NQ317_011773</name>
</gene>
<organism evidence="1 2">
    <name type="scientific">Molorchus minor</name>
    <dbReference type="NCBI Taxonomy" id="1323400"/>
    <lineage>
        <taxon>Eukaryota</taxon>
        <taxon>Metazoa</taxon>
        <taxon>Ecdysozoa</taxon>
        <taxon>Arthropoda</taxon>
        <taxon>Hexapoda</taxon>
        <taxon>Insecta</taxon>
        <taxon>Pterygota</taxon>
        <taxon>Neoptera</taxon>
        <taxon>Endopterygota</taxon>
        <taxon>Coleoptera</taxon>
        <taxon>Polyphaga</taxon>
        <taxon>Cucujiformia</taxon>
        <taxon>Chrysomeloidea</taxon>
        <taxon>Cerambycidae</taxon>
        <taxon>Lamiinae</taxon>
        <taxon>Monochamini</taxon>
        <taxon>Molorchus</taxon>
    </lineage>
</organism>
<dbReference type="Proteomes" id="UP001162164">
    <property type="component" value="Unassembled WGS sequence"/>
</dbReference>